<feature type="compositionally biased region" description="Acidic residues" evidence="1">
    <location>
        <begin position="345"/>
        <end position="356"/>
    </location>
</feature>
<evidence type="ECO:0000313" key="2">
    <source>
        <dbReference type="EMBL" id="ARO45313.1"/>
    </source>
</evidence>
<proteinExistence type="predicted"/>
<dbReference type="RefSeq" id="WP_074321464.1">
    <property type="nucleotide sequence ID" value="NZ_MOMM01000160.1"/>
</dbReference>
<dbReference type="EMBL" id="KX009064">
    <property type="protein sequence ID" value="ARO45313.1"/>
    <property type="molecule type" value="Genomic_DNA"/>
</dbReference>
<geneLocation type="plasmid" evidence="2">
    <name>pPK_RT811</name>
</geneLocation>
<organism evidence="2">
    <name type="scientific">Pseudomonas syringae pv. actinidiae</name>
    <dbReference type="NCBI Taxonomy" id="103796"/>
    <lineage>
        <taxon>Bacteria</taxon>
        <taxon>Pseudomonadati</taxon>
        <taxon>Pseudomonadota</taxon>
        <taxon>Gammaproteobacteria</taxon>
        <taxon>Pseudomonadales</taxon>
        <taxon>Pseudomonadaceae</taxon>
        <taxon>Pseudomonas</taxon>
        <taxon>Pseudomonas syringae</taxon>
    </lineage>
</organism>
<accession>A0A2P0QFZ2</accession>
<dbReference type="Pfam" id="PF10134">
    <property type="entry name" value="RPA"/>
    <property type="match status" value="1"/>
</dbReference>
<sequence length="356" mass="39890">MAMEKVSGPLARVARMQEEARNRKKERNADSPQGDETSAENEKPAEPVASLRRKPKGDQQADFFVPTLYDVGTRDSRGIMDVAVFRLSKKDHRPNSRITYDLPDGHVTVTSGAHGMASVWDYDIVLMAISHLTESMNRYREGKGEKPGPSFRPHVGDVLKFCRRDNGGKQKDSIVGALERLGSTFVSIERKKKVKNKSVTINEGENLIAKFSALTNDDTGKVEFIEIKVADWMYREVTEGKNPDVLTVHPDYFLIDPGIGRFLYRLARRAAGKTSATWGFRTIYERSGSTSKFFEFSRMLRSIIKANDIPEYTLSEESGKMGPMLTMTHRAMEDALPSAAKSDNDSEEQADQDDPA</sequence>
<feature type="region of interest" description="Disordered" evidence="1">
    <location>
        <begin position="332"/>
        <end position="356"/>
    </location>
</feature>
<dbReference type="InterPro" id="IPR018777">
    <property type="entry name" value="Replication_initiator_prot_A"/>
</dbReference>
<protein>
    <submittedName>
        <fullName evidence="2">Plasmid replication initiator protein RepA</fullName>
    </submittedName>
</protein>
<name>A0A2P0QFZ2_PSESF</name>
<keyword evidence="2" id="KW-0614">Plasmid</keyword>
<dbReference type="AlphaFoldDB" id="A0A2P0QFZ2"/>
<evidence type="ECO:0000256" key="1">
    <source>
        <dbReference type="SAM" id="MobiDB-lite"/>
    </source>
</evidence>
<feature type="region of interest" description="Disordered" evidence="1">
    <location>
        <begin position="1"/>
        <end position="57"/>
    </location>
</feature>
<reference evidence="2" key="1">
    <citation type="submission" date="2016-03" db="EMBL/GenBank/DDBJ databases">
        <title>The evolution of Pseudomonas syringae pv. actinidiae in New Zealand.</title>
        <authorList>
            <person name="Taiaroa G."/>
            <person name="Poulter R.T.M."/>
            <person name="Lamont I."/>
            <person name="Stockwell P."/>
            <person name="Butler M.I."/>
        </authorList>
    </citation>
    <scope>NUCLEOTIDE SEQUENCE</scope>
    <source>
        <strain evidence="2">RT811</strain>
        <plasmid evidence="2">pPK_RT811</plasmid>
    </source>
</reference>